<dbReference type="Proteomes" id="UP000316213">
    <property type="component" value="Unassembled WGS sequence"/>
</dbReference>
<dbReference type="OrthoDB" id="287714at2"/>
<organism evidence="1 2">
    <name type="scientific">Neorhodopirellula pilleata</name>
    <dbReference type="NCBI Taxonomy" id="2714738"/>
    <lineage>
        <taxon>Bacteria</taxon>
        <taxon>Pseudomonadati</taxon>
        <taxon>Planctomycetota</taxon>
        <taxon>Planctomycetia</taxon>
        <taxon>Pirellulales</taxon>
        <taxon>Pirellulaceae</taxon>
        <taxon>Neorhodopirellula</taxon>
    </lineage>
</organism>
<keyword evidence="1" id="KW-0540">Nuclease</keyword>
<gene>
    <name evidence="1" type="primary">vapC</name>
    <name evidence="1" type="ORF">Pla100_11570</name>
</gene>
<dbReference type="CDD" id="cd09881">
    <property type="entry name" value="PIN_VapC4-5_FitB-like"/>
    <property type="match status" value="1"/>
</dbReference>
<dbReference type="EMBL" id="SJPM01000002">
    <property type="protein sequence ID" value="TWU01430.1"/>
    <property type="molecule type" value="Genomic_DNA"/>
</dbReference>
<dbReference type="GO" id="GO:0004519">
    <property type="term" value="F:endonuclease activity"/>
    <property type="evidence" value="ECO:0007669"/>
    <property type="project" value="UniProtKB-KW"/>
</dbReference>
<accession>A0A5C6AP19</accession>
<reference evidence="1 2" key="1">
    <citation type="submission" date="2019-02" db="EMBL/GenBank/DDBJ databases">
        <title>Deep-cultivation of Planctomycetes and their phenomic and genomic characterization uncovers novel biology.</title>
        <authorList>
            <person name="Wiegand S."/>
            <person name="Jogler M."/>
            <person name="Boedeker C."/>
            <person name="Pinto D."/>
            <person name="Vollmers J."/>
            <person name="Rivas-Marin E."/>
            <person name="Kohn T."/>
            <person name="Peeters S.H."/>
            <person name="Heuer A."/>
            <person name="Rast P."/>
            <person name="Oberbeckmann S."/>
            <person name="Bunk B."/>
            <person name="Jeske O."/>
            <person name="Meyerdierks A."/>
            <person name="Storesund J.E."/>
            <person name="Kallscheuer N."/>
            <person name="Luecker S."/>
            <person name="Lage O.M."/>
            <person name="Pohl T."/>
            <person name="Merkel B.J."/>
            <person name="Hornburger P."/>
            <person name="Mueller R.-W."/>
            <person name="Bruemmer F."/>
            <person name="Labrenz M."/>
            <person name="Spormann A.M."/>
            <person name="Op Den Camp H."/>
            <person name="Overmann J."/>
            <person name="Amann R."/>
            <person name="Jetten M.S.M."/>
            <person name="Mascher T."/>
            <person name="Medema M.H."/>
            <person name="Devos D.P."/>
            <person name="Kaster A.-K."/>
            <person name="Ovreas L."/>
            <person name="Rohde M."/>
            <person name="Galperin M.Y."/>
            <person name="Jogler C."/>
        </authorList>
    </citation>
    <scope>NUCLEOTIDE SEQUENCE [LARGE SCALE GENOMIC DNA]</scope>
    <source>
        <strain evidence="1 2">Pla100</strain>
    </source>
</reference>
<proteinExistence type="predicted"/>
<dbReference type="SUPFAM" id="SSF88723">
    <property type="entry name" value="PIN domain-like"/>
    <property type="match status" value="1"/>
</dbReference>
<evidence type="ECO:0000313" key="1">
    <source>
        <dbReference type="EMBL" id="TWU01430.1"/>
    </source>
</evidence>
<dbReference type="AlphaFoldDB" id="A0A5C6AP19"/>
<dbReference type="EC" id="3.1.-.-" evidence="1"/>
<name>A0A5C6AP19_9BACT</name>
<dbReference type="Gene3D" id="3.40.50.1010">
    <property type="entry name" value="5'-nuclease"/>
    <property type="match status" value="1"/>
</dbReference>
<dbReference type="RefSeq" id="WP_146576735.1">
    <property type="nucleotide sequence ID" value="NZ_SJPM01000002.1"/>
</dbReference>
<keyword evidence="1" id="KW-0255">Endonuclease</keyword>
<evidence type="ECO:0000313" key="2">
    <source>
        <dbReference type="Proteomes" id="UP000316213"/>
    </source>
</evidence>
<sequence precursor="true">MMFLLDTDHLSILQRDSGGIEPYRRLAVLAKSFHSISVLDYDQAAAMEFQRLRGQNVRIGTMDLRIASIALANQMCVLTRNQADFERVPGLSLEDWTCVSL</sequence>
<dbReference type="GO" id="GO:0016787">
    <property type="term" value="F:hydrolase activity"/>
    <property type="evidence" value="ECO:0007669"/>
    <property type="project" value="UniProtKB-KW"/>
</dbReference>
<protein>
    <submittedName>
        <fullName evidence="1">tRNA(fMet)-specific endonuclease VapC</fullName>
        <ecNumber evidence="1">3.1.-.-</ecNumber>
    </submittedName>
</protein>
<comment type="caution">
    <text evidence="1">The sequence shown here is derived from an EMBL/GenBank/DDBJ whole genome shotgun (WGS) entry which is preliminary data.</text>
</comment>
<keyword evidence="2" id="KW-1185">Reference proteome</keyword>
<keyword evidence="1" id="KW-0378">Hydrolase</keyword>
<dbReference type="InterPro" id="IPR029060">
    <property type="entry name" value="PIN-like_dom_sf"/>
</dbReference>